<sequence>MLTISKREPVKWPEFRMSDSESMQNKLQYRIRTGNMNDSELNRLQTQCTEELHRLRTELDMLLRELRQNLDPNEDRNHRERIAA</sequence>
<comment type="caution">
    <text evidence="1">The sequence shown here is derived from an EMBL/GenBank/DDBJ whole genome shotgun (WGS) entry which is preliminary data.</text>
</comment>
<accession>A0ABW0LRX3</accession>
<proteinExistence type="predicted"/>
<dbReference type="EMBL" id="JBHSMH010000007">
    <property type="protein sequence ID" value="MFC5468056.1"/>
    <property type="molecule type" value="Genomic_DNA"/>
</dbReference>
<protein>
    <submittedName>
        <fullName evidence="1">Uncharacterized protein</fullName>
    </submittedName>
</protein>
<evidence type="ECO:0000313" key="2">
    <source>
        <dbReference type="Proteomes" id="UP001596105"/>
    </source>
</evidence>
<keyword evidence="2" id="KW-1185">Reference proteome</keyword>
<name>A0ABW0LRX3_9BACL</name>
<dbReference type="RefSeq" id="WP_209746375.1">
    <property type="nucleotide sequence ID" value="NZ_JBHSMH010000007.1"/>
</dbReference>
<evidence type="ECO:0000313" key="1">
    <source>
        <dbReference type="EMBL" id="MFC5468056.1"/>
    </source>
</evidence>
<dbReference type="Proteomes" id="UP001596105">
    <property type="component" value="Unassembled WGS sequence"/>
</dbReference>
<gene>
    <name evidence="1" type="ORF">ACFPPD_04940</name>
</gene>
<organism evidence="1 2">
    <name type="scientific">Cohnella suwonensis</name>
    <dbReference type="NCBI Taxonomy" id="696072"/>
    <lineage>
        <taxon>Bacteria</taxon>
        <taxon>Bacillati</taxon>
        <taxon>Bacillota</taxon>
        <taxon>Bacilli</taxon>
        <taxon>Bacillales</taxon>
        <taxon>Paenibacillaceae</taxon>
        <taxon>Cohnella</taxon>
    </lineage>
</organism>
<reference evidence="2" key="1">
    <citation type="journal article" date="2019" name="Int. J. Syst. Evol. Microbiol.">
        <title>The Global Catalogue of Microorganisms (GCM) 10K type strain sequencing project: providing services to taxonomists for standard genome sequencing and annotation.</title>
        <authorList>
            <consortium name="The Broad Institute Genomics Platform"/>
            <consortium name="The Broad Institute Genome Sequencing Center for Infectious Disease"/>
            <person name="Wu L."/>
            <person name="Ma J."/>
        </authorList>
    </citation>
    <scope>NUCLEOTIDE SEQUENCE [LARGE SCALE GENOMIC DNA]</scope>
    <source>
        <strain evidence="2">CCUG 57113</strain>
    </source>
</reference>